<gene>
    <name evidence="1" type="ORF">I4F81_001815</name>
</gene>
<name>A0ACC3BNQ0_PYRYE</name>
<dbReference type="EMBL" id="CM020618">
    <property type="protein sequence ID" value="KAK1859218.1"/>
    <property type="molecule type" value="Genomic_DNA"/>
</dbReference>
<protein>
    <submittedName>
        <fullName evidence="1">Uncharacterized protein</fullName>
    </submittedName>
</protein>
<proteinExistence type="predicted"/>
<keyword evidence="2" id="KW-1185">Reference proteome</keyword>
<organism evidence="1 2">
    <name type="scientific">Pyropia yezoensis</name>
    <name type="common">Susabi-nori</name>
    <name type="synonym">Porphyra yezoensis</name>
    <dbReference type="NCBI Taxonomy" id="2788"/>
    <lineage>
        <taxon>Eukaryota</taxon>
        <taxon>Rhodophyta</taxon>
        <taxon>Bangiophyceae</taxon>
        <taxon>Bangiales</taxon>
        <taxon>Bangiaceae</taxon>
        <taxon>Pyropia</taxon>
    </lineage>
</organism>
<evidence type="ECO:0000313" key="1">
    <source>
        <dbReference type="EMBL" id="KAK1859218.1"/>
    </source>
</evidence>
<reference evidence="1" key="1">
    <citation type="submission" date="2019-11" db="EMBL/GenBank/DDBJ databases">
        <title>Nori genome reveals adaptations in red seaweeds to the harsh intertidal environment.</title>
        <authorList>
            <person name="Wang D."/>
            <person name="Mao Y."/>
        </authorList>
    </citation>
    <scope>NUCLEOTIDE SEQUENCE</scope>
    <source>
        <tissue evidence="1">Gametophyte</tissue>
    </source>
</reference>
<dbReference type="Proteomes" id="UP000798662">
    <property type="component" value="Chromosome 1"/>
</dbReference>
<sequence length="352" mass="35641">MAPALHALWPSRRPPLTLTLPLALLAVALPIAWLNWTGSWAAVSTAATTAASSAAAAAATAAASSGATTAGTAAAAAAAEAGPSRPSPFVGGSSVAVGGGDGDGDGGGGGGDGDGGDGGSGGRDGGGGGGGRDGGGDGDGDGDWHWPSAAQLGALWMSADEASRMLWAMHPGMTYLEYGSGGSTLAFAPMARRAYSVEHSADWCGRMRAQLAAANLTARVTYVCEPVARGTGGWGLNDPFEEGDYKVFKTYVDTVTRLNETTFDVVLIDGRARVACALRVLPYLSPTSTVILHDARRAAYAPLAGWYDQVGRVVGARGARLLRRKPSVVPRLPLSDDAIHAARAEEAVARVP</sequence>
<evidence type="ECO:0000313" key="2">
    <source>
        <dbReference type="Proteomes" id="UP000798662"/>
    </source>
</evidence>
<comment type="caution">
    <text evidence="1">The sequence shown here is derived from an EMBL/GenBank/DDBJ whole genome shotgun (WGS) entry which is preliminary data.</text>
</comment>
<accession>A0ACC3BNQ0</accession>